<evidence type="ECO:0000256" key="3">
    <source>
        <dbReference type="RuleBase" id="RU000461"/>
    </source>
</evidence>
<dbReference type="Pfam" id="PF00067">
    <property type="entry name" value="p450"/>
    <property type="match status" value="1"/>
</dbReference>
<dbReference type="GO" id="GO:0020037">
    <property type="term" value="F:heme binding"/>
    <property type="evidence" value="ECO:0007669"/>
    <property type="project" value="InterPro"/>
</dbReference>
<dbReference type="GO" id="GO:0005506">
    <property type="term" value="F:iron ion binding"/>
    <property type="evidence" value="ECO:0007669"/>
    <property type="project" value="InterPro"/>
</dbReference>
<protein>
    <submittedName>
        <fullName evidence="4">Cytochrome P450</fullName>
    </submittedName>
</protein>
<evidence type="ECO:0000313" key="5">
    <source>
        <dbReference type="Proteomes" id="UP000318359"/>
    </source>
</evidence>
<sequence>MSYPPISVTALKTKINDKAYDSYYDYECPMDLYDIHQFTNGQPFHIYDELRTNSPIYFQSPPAWDIEPGSWMLTSYEDIINVSSNPTIFSSQASTGNLLTLGNPETRHPKLWQTSIDHMLNLDGSFHLNLRKEHMPFFKPGYVDDLHKKVEIKVKELLDNISKIGKSNLVKDVSSELPIYTLSEVLGIPEEDRYKLFAWMEFLELAQYFGAETMKQTAGEIETMEVDPAMIEIFENTVSEMFEYGKDILHKKRKNPENDLLSAIANAELDGQKLSQEYLDGSWLLIIIAGNDTTRNSISGAIKLLTEFPEQKSKLLKNLDLLPNFAQETIRMVSPVIHMRRTTTCETTIGNQKLGPGEKVVMWYGAANRDPSVFIKPHEFNIERDNASKHLAFGMGRHTCLGKPIALMQLKEVYRQILTRFPDIHMDGEWKVAPNNFVHAIQEMPVSFTPEK</sequence>
<comment type="cofactor">
    <cofactor evidence="1">
        <name>heme</name>
        <dbReference type="ChEBI" id="CHEBI:30413"/>
    </cofactor>
</comment>
<keyword evidence="3" id="KW-0560">Oxidoreductase</keyword>
<keyword evidence="3" id="KW-0503">Monooxygenase</keyword>
<gene>
    <name evidence="4" type="ORF">EVB00_01030</name>
</gene>
<dbReference type="GO" id="GO:0016705">
    <property type="term" value="F:oxidoreductase activity, acting on paired donors, with incorporation or reduction of molecular oxygen"/>
    <property type="evidence" value="ECO:0007669"/>
    <property type="project" value="InterPro"/>
</dbReference>
<dbReference type="EMBL" id="SHBM01000008">
    <property type="protein sequence ID" value="RZO18434.1"/>
    <property type="molecule type" value="Genomic_DNA"/>
</dbReference>
<accession>A0A520MB23</accession>
<dbReference type="SUPFAM" id="SSF48264">
    <property type="entry name" value="Cytochrome P450"/>
    <property type="match status" value="1"/>
</dbReference>
<dbReference type="PANTHER" id="PTHR46696">
    <property type="entry name" value="P450, PUTATIVE (EUROFUNG)-RELATED"/>
    <property type="match status" value="1"/>
</dbReference>
<dbReference type="InterPro" id="IPR001128">
    <property type="entry name" value="Cyt_P450"/>
</dbReference>
<comment type="caution">
    <text evidence="4">The sequence shown here is derived from an EMBL/GenBank/DDBJ whole genome shotgun (WGS) entry which is preliminary data.</text>
</comment>
<comment type="similarity">
    <text evidence="2 3">Belongs to the cytochrome P450 family.</text>
</comment>
<dbReference type="PRINTS" id="PR00359">
    <property type="entry name" value="BP450"/>
</dbReference>
<dbReference type="Proteomes" id="UP000318359">
    <property type="component" value="Unassembled WGS sequence"/>
</dbReference>
<organism evidence="4 5">
    <name type="scientific">SAR86 cluster bacterium</name>
    <dbReference type="NCBI Taxonomy" id="2030880"/>
    <lineage>
        <taxon>Bacteria</taxon>
        <taxon>Pseudomonadati</taxon>
        <taxon>Pseudomonadota</taxon>
        <taxon>Gammaproteobacteria</taxon>
        <taxon>SAR86 cluster</taxon>
    </lineage>
</organism>
<dbReference type="InterPro" id="IPR002397">
    <property type="entry name" value="Cyt_P450_B"/>
</dbReference>
<proteinExistence type="inferred from homology"/>
<dbReference type="InterPro" id="IPR036396">
    <property type="entry name" value="Cyt_P450_sf"/>
</dbReference>
<dbReference type="Gene3D" id="1.10.630.10">
    <property type="entry name" value="Cytochrome P450"/>
    <property type="match status" value="1"/>
</dbReference>
<keyword evidence="3" id="KW-0408">Iron</keyword>
<dbReference type="PANTHER" id="PTHR46696:SF1">
    <property type="entry name" value="CYTOCHROME P450 YJIB-RELATED"/>
    <property type="match status" value="1"/>
</dbReference>
<name>A0A520MB23_9GAMM</name>
<dbReference type="AlphaFoldDB" id="A0A520MB23"/>
<dbReference type="InterPro" id="IPR017972">
    <property type="entry name" value="Cyt_P450_CS"/>
</dbReference>
<keyword evidence="3" id="KW-0349">Heme</keyword>
<keyword evidence="3" id="KW-0479">Metal-binding</keyword>
<dbReference type="GO" id="GO:0004497">
    <property type="term" value="F:monooxygenase activity"/>
    <property type="evidence" value="ECO:0007669"/>
    <property type="project" value="UniProtKB-KW"/>
</dbReference>
<dbReference type="PROSITE" id="PS00086">
    <property type="entry name" value="CYTOCHROME_P450"/>
    <property type="match status" value="1"/>
</dbReference>
<reference evidence="4 5" key="1">
    <citation type="submission" date="2019-02" db="EMBL/GenBank/DDBJ databases">
        <title>Prokaryotic population dynamics and viral predation in marine succession experiment using metagenomics: the confinement effect.</title>
        <authorList>
            <person name="Haro-Moreno J.M."/>
            <person name="Rodriguez-Valera F."/>
            <person name="Lopez-Perez M."/>
        </authorList>
    </citation>
    <scope>NUCLEOTIDE SEQUENCE [LARGE SCALE GENOMIC DNA]</scope>
    <source>
        <strain evidence="4">MED-G167</strain>
    </source>
</reference>
<evidence type="ECO:0000256" key="1">
    <source>
        <dbReference type="ARBA" id="ARBA00001971"/>
    </source>
</evidence>
<dbReference type="PRINTS" id="PR00385">
    <property type="entry name" value="P450"/>
</dbReference>
<evidence type="ECO:0000313" key="4">
    <source>
        <dbReference type="EMBL" id="RZO18434.1"/>
    </source>
</evidence>
<evidence type="ECO:0000256" key="2">
    <source>
        <dbReference type="ARBA" id="ARBA00010617"/>
    </source>
</evidence>